<evidence type="ECO:0000313" key="3">
    <source>
        <dbReference type="Proteomes" id="UP000031465"/>
    </source>
</evidence>
<keyword evidence="1" id="KW-0812">Transmembrane</keyword>
<sequence>MNNFLYYGTCPDQYQMHYANFQAPFRKGKEISTQLPKNIAVIRAVAVAVFASLATLKLSATIFCWPVMIAGLAFAGWTIYTHLLSKDPLMEAFYKILGGKDRFEALPKINLAQAPNEKICEAIKKIDWDNLNHSVAKTRTLDGRNVVIIKGLNRNNGVLFPNCQTKSVLAFVEKINPRDIPRVISNLPEIADTIMHAIFTPHKGNTFSSFLYSSITDRGNKHDNYNCNMYSSISTDIANELYTQLNTVEIQ</sequence>
<keyword evidence="1" id="KW-1133">Transmembrane helix</keyword>
<reference evidence="2 3" key="1">
    <citation type="journal article" date="2014" name="Mol. Biol. Evol.">
        <title>Massive expansion of Ubiquitination-related gene families within the Chlamydiae.</title>
        <authorList>
            <person name="Domman D."/>
            <person name="Collingro A."/>
            <person name="Lagkouvardos I."/>
            <person name="Gehre L."/>
            <person name="Weinmaier T."/>
            <person name="Rattei T."/>
            <person name="Subtil A."/>
            <person name="Horn M."/>
        </authorList>
    </citation>
    <scope>NUCLEOTIDE SEQUENCE [LARGE SCALE GENOMIC DNA]</scope>
    <source>
        <strain evidence="2 3">EI2</strain>
    </source>
</reference>
<dbReference type="RefSeq" id="WP_039357020.1">
    <property type="nucleotide sequence ID" value="NZ_JSAN01000036.1"/>
</dbReference>
<keyword evidence="1" id="KW-0472">Membrane</keyword>
<accession>A0A0C1JRN8</accession>
<dbReference type="Proteomes" id="UP000031465">
    <property type="component" value="Unassembled WGS sequence"/>
</dbReference>
<dbReference type="EMBL" id="JSAN01000036">
    <property type="protein sequence ID" value="KIC73131.1"/>
    <property type="molecule type" value="Genomic_DNA"/>
</dbReference>
<evidence type="ECO:0000256" key="1">
    <source>
        <dbReference type="SAM" id="Phobius"/>
    </source>
</evidence>
<name>A0A0C1JRN8_9BACT</name>
<feature type="transmembrane region" description="Helical" evidence="1">
    <location>
        <begin position="35"/>
        <end position="54"/>
    </location>
</feature>
<dbReference type="PATRIC" id="fig|362787.3.peg.598"/>
<feature type="transmembrane region" description="Helical" evidence="1">
    <location>
        <begin position="60"/>
        <end position="80"/>
    </location>
</feature>
<gene>
    <name evidence="2" type="ORF">DB44_BN00010</name>
</gene>
<protein>
    <submittedName>
        <fullName evidence="2">Uncharacterized protein</fullName>
    </submittedName>
</protein>
<organism evidence="2 3">
    <name type="scientific">Candidatus Protochlamydia amoebophila</name>
    <dbReference type="NCBI Taxonomy" id="362787"/>
    <lineage>
        <taxon>Bacteria</taxon>
        <taxon>Pseudomonadati</taxon>
        <taxon>Chlamydiota</taxon>
        <taxon>Chlamydiia</taxon>
        <taxon>Parachlamydiales</taxon>
        <taxon>Parachlamydiaceae</taxon>
        <taxon>Candidatus Protochlamydia</taxon>
    </lineage>
</organism>
<evidence type="ECO:0000313" key="2">
    <source>
        <dbReference type="EMBL" id="KIC73131.1"/>
    </source>
</evidence>
<comment type="caution">
    <text evidence="2">The sequence shown here is derived from an EMBL/GenBank/DDBJ whole genome shotgun (WGS) entry which is preliminary data.</text>
</comment>
<proteinExistence type="predicted"/>
<dbReference type="AlphaFoldDB" id="A0A0C1JRN8"/>